<dbReference type="Proteomes" id="UP000000600">
    <property type="component" value="Unassembled WGS sequence"/>
</dbReference>
<evidence type="ECO:0000256" key="2">
    <source>
        <dbReference type="ARBA" id="ARBA00022737"/>
    </source>
</evidence>
<keyword evidence="1" id="KW-0732">Signal</keyword>
<evidence type="ECO:0008006" key="7">
    <source>
        <dbReference type="Google" id="ProtNLM"/>
    </source>
</evidence>
<evidence type="ECO:0000256" key="4">
    <source>
        <dbReference type="SAM" id="Phobius"/>
    </source>
</evidence>
<feature type="transmembrane region" description="Helical" evidence="4">
    <location>
        <begin position="1275"/>
        <end position="1297"/>
    </location>
</feature>
<feature type="transmembrane region" description="Helical" evidence="4">
    <location>
        <begin position="982"/>
        <end position="1005"/>
    </location>
</feature>
<feature type="transmembrane region" description="Helical" evidence="4">
    <location>
        <begin position="1155"/>
        <end position="1174"/>
    </location>
</feature>
<organism evidence="5 6">
    <name type="scientific">Paramecium tetraurelia</name>
    <dbReference type="NCBI Taxonomy" id="5888"/>
    <lineage>
        <taxon>Eukaryota</taxon>
        <taxon>Sar</taxon>
        <taxon>Alveolata</taxon>
        <taxon>Ciliophora</taxon>
        <taxon>Intramacronucleata</taxon>
        <taxon>Oligohymenophorea</taxon>
        <taxon>Peniculida</taxon>
        <taxon>Parameciidae</taxon>
        <taxon>Paramecium</taxon>
    </lineage>
</organism>
<evidence type="ECO:0000256" key="1">
    <source>
        <dbReference type="ARBA" id="ARBA00022729"/>
    </source>
</evidence>
<accession>A0D7C9</accession>
<dbReference type="RefSeq" id="XP_001446343.1">
    <property type="nucleotide sequence ID" value="XM_001446306.1"/>
</dbReference>
<dbReference type="SUPFAM" id="SSF57184">
    <property type="entry name" value="Growth factor receptor domain"/>
    <property type="match status" value="2"/>
</dbReference>
<gene>
    <name evidence="5" type="ORF">GSPATT00001988001</name>
</gene>
<dbReference type="Pfam" id="PF13948">
    <property type="entry name" value="DUF4215"/>
    <property type="match status" value="4"/>
</dbReference>
<keyword evidence="3" id="KW-1015">Disulfide bond</keyword>
<keyword evidence="6" id="KW-1185">Reference proteome</keyword>
<dbReference type="Gene3D" id="2.10.220.10">
    <property type="entry name" value="Hormone Receptor, Insulin-like Growth Factor Receptor 1, Chain A, domain 2"/>
    <property type="match status" value="1"/>
</dbReference>
<dbReference type="STRING" id="5888.A0D7C9"/>
<dbReference type="EMBL" id="CT868318">
    <property type="protein sequence ID" value="CAK78946.1"/>
    <property type="molecule type" value="Genomic_DNA"/>
</dbReference>
<keyword evidence="2" id="KW-0677">Repeat</keyword>
<dbReference type="PANTHER" id="PTHR39767">
    <property type="entry name" value="CALCIUM/CALMODULIN-BINDING MEMBRANE PROTEIN PCM4-RELATED"/>
    <property type="match status" value="1"/>
</dbReference>
<keyword evidence="4" id="KW-0812">Transmembrane</keyword>
<protein>
    <recommendedName>
        <fullName evidence="7">TNFR-Cys domain-containing protein</fullName>
    </recommendedName>
</protein>
<dbReference type="InParanoid" id="A0D7C9"/>
<name>A0D7C9_PARTE</name>
<dbReference type="eggNOG" id="ENOG502S6T0">
    <property type="taxonomic scope" value="Eukaryota"/>
</dbReference>
<dbReference type="PANTHER" id="PTHR39767:SF2">
    <property type="entry name" value="CHROMOSOME UNDETERMINED SCAFFOLD_1, WHOLE GENOME SHOTGUN SEQUENCE"/>
    <property type="match status" value="1"/>
</dbReference>
<feature type="transmembrane region" description="Helical" evidence="4">
    <location>
        <begin position="1250"/>
        <end position="1268"/>
    </location>
</feature>
<dbReference type="OrthoDB" id="409374at2759"/>
<dbReference type="InterPro" id="IPR009030">
    <property type="entry name" value="Growth_fac_rcpt_cys_sf"/>
</dbReference>
<dbReference type="GeneID" id="5032128"/>
<dbReference type="OMA" id="INCQNGW"/>
<dbReference type="KEGG" id="ptm:GSPATT00001988001"/>
<keyword evidence="4" id="KW-1133">Transmembrane helix</keyword>
<dbReference type="NCBIfam" id="TIGR02232">
    <property type="entry name" value="myxo_disulf_rpt"/>
    <property type="match status" value="5"/>
</dbReference>
<reference evidence="5 6" key="1">
    <citation type="journal article" date="2006" name="Nature">
        <title>Global trends of whole-genome duplications revealed by the ciliate Paramecium tetraurelia.</title>
        <authorList>
            <consortium name="Genoscope"/>
            <person name="Aury J.-M."/>
            <person name="Jaillon O."/>
            <person name="Duret L."/>
            <person name="Noel B."/>
            <person name="Jubin C."/>
            <person name="Porcel B.M."/>
            <person name="Segurens B."/>
            <person name="Daubin V."/>
            <person name="Anthouard V."/>
            <person name="Aiach N."/>
            <person name="Arnaiz O."/>
            <person name="Billaut A."/>
            <person name="Beisson J."/>
            <person name="Blanc I."/>
            <person name="Bouhouche K."/>
            <person name="Camara F."/>
            <person name="Duharcourt S."/>
            <person name="Guigo R."/>
            <person name="Gogendeau D."/>
            <person name="Katinka M."/>
            <person name="Keller A.-M."/>
            <person name="Kissmehl R."/>
            <person name="Klotz C."/>
            <person name="Koll F."/>
            <person name="Le Moue A."/>
            <person name="Lepere C."/>
            <person name="Malinsky S."/>
            <person name="Nowacki M."/>
            <person name="Nowak J.K."/>
            <person name="Plattner H."/>
            <person name="Poulain J."/>
            <person name="Ruiz F."/>
            <person name="Serrano V."/>
            <person name="Zagulski M."/>
            <person name="Dessen P."/>
            <person name="Betermier M."/>
            <person name="Weissenbach J."/>
            <person name="Scarpelli C."/>
            <person name="Schachter V."/>
            <person name="Sperling L."/>
            <person name="Meyer E."/>
            <person name="Cohen J."/>
            <person name="Wincker P."/>
        </authorList>
    </citation>
    <scope>NUCLEOTIDE SEQUENCE [LARGE SCALE GENOMIC DNA]</scope>
    <source>
        <strain evidence="5 6">Stock d4-2</strain>
    </source>
</reference>
<dbReference type="HOGENOM" id="CLU_008168_0_0_1"/>
<evidence type="ECO:0000313" key="5">
    <source>
        <dbReference type="EMBL" id="CAK78946.1"/>
    </source>
</evidence>
<evidence type="ECO:0000313" key="6">
    <source>
        <dbReference type="Proteomes" id="UP000000600"/>
    </source>
</evidence>
<evidence type="ECO:0000256" key="3">
    <source>
        <dbReference type="ARBA" id="ARBA00023157"/>
    </source>
</evidence>
<proteinExistence type="predicted"/>
<feature type="transmembrane region" description="Helical" evidence="4">
    <location>
        <begin position="1309"/>
        <end position="1328"/>
    </location>
</feature>
<sequence>MYQTYDGVRDEFVFSFVNFNQIGLQKGILMLKLVILTLLISNGNRQKRYMRVFLITPTSKIIVVYYETTPYQYGINACGSSNIFYIDNFGTQYNVLVQKSFGLGPHEKVSIEFKHWKIDNWNSNTFLIYVDNEIIYNQILSCSSSATDICGTSQNDEVTFISKTIVHDRPSIQIVMLAENGRWGISEFILKIEEVNTNTKIQFFDFNGLLDQWLFKESFTSIYLGSLDISDQWKYSGTASTVLDFCHDLYYHQSQGSSFEKSISLPNHVAISLKLKIMIFNSGSTTITLKIDDIIVQNWSYTQQWVGYDNPATVYDGFWYHYTQKNANIIKYAHTNPSIKITILTTTSSVYTPWAPWFGIRDFQLFVRQPSFHICDDQNIYPFDGCFSFNYDCVEGCINCINGVCINCQNGWHYDNGNCSPICGDRILISQEECDDGNQIPYDGCNNCKFSCPLDCDICQFGLCLQQGQSKQQELQNVFQNCKPNLILQNDECVMACYDSEVGRIIENFGCYLQRTTLAQELIYQKVFIEQLVAQQIYETFIENIIYLINQINFNQIDQCNQIDQEICLQCENGYALGINHKQCVPNCGDGIVQNLEICDDSNNIQQDGCYKCQQSCQLECFNCVNGICLICLDGWLLINNSCQQICGDGLIAIQSSEQCDDGNQIDGDGCFLCLFECSPYCLYCIDQNECLYCQDHFELIQKGCRPICGDLYIVEGLEECDDGNQISNDGCYDCQFQCEINCQKCIKGKCFEYIKPQEPIINDTTIIIEQLDQICSQGCLICLEGKCQSCDKFSTLKDEQCIQYGNGIIQKGEFCDDGNSLNNDGCSENYNIEQGWDCHIPNDQFSQCYKITQLSLNFLNQSYNTEYLSLTYSKKVKLNQSNQIFIDQASIFIQDLNSDQYNLSIEPVTEIIFDLVRDINYIIKITFLEKLENTPTLTVSISTVLLDENDILVPSSSSDIALRIPQVMGVVQMLNTEKLTLFGQSIMMGLTGFGVFLLIFGQLAQFLEILDILQYQSYLKFINVEFPQNLYIYFQSSDFVQLQNIMINFRIVETLNLFIYEEKVQSHGKFYQYQLNADLLSNIYGQVAQILAIFFGYWLVMFYISLTNNNCFTARSFYNLGIINCKIVDQMAIKFYYLYRSIHKLVRIKLSQQFIFFFQSNSFDLIFKILLFLDSNVQFNMRSEISFGICLMFFMIVINCIFKLFQRETKLIRIKNIKEQQLESIILLKKFVFLLILIKVQVQPLLQCLLLSFSQLLFIEIIWFFQLANSKFEFIIIFLNEFPIMLFTFMIAAFSLDFSQYLNQNTKLSIGFFLIGILLISIFGPILKQLRHVYNKIENYLRERKEEMKKINIQSLFYTFKIN</sequence>
<feature type="transmembrane region" description="Helical" evidence="4">
    <location>
        <begin position="1084"/>
        <end position="1107"/>
    </location>
</feature>
<dbReference type="InterPro" id="IPR011936">
    <property type="entry name" value="Myxo_disulph_rpt"/>
</dbReference>
<feature type="transmembrane region" description="Helical" evidence="4">
    <location>
        <begin position="1186"/>
        <end position="1206"/>
    </location>
</feature>
<keyword evidence="4" id="KW-0472">Membrane</keyword>